<dbReference type="Proteomes" id="UP000177723">
    <property type="component" value="Unassembled WGS sequence"/>
</dbReference>
<proteinExistence type="predicted"/>
<reference evidence="1 2" key="1">
    <citation type="journal article" date="2016" name="Nat. Commun.">
        <title>Thousands of microbial genomes shed light on interconnected biogeochemical processes in an aquifer system.</title>
        <authorList>
            <person name="Anantharaman K."/>
            <person name="Brown C.T."/>
            <person name="Hug L.A."/>
            <person name="Sharon I."/>
            <person name="Castelle C.J."/>
            <person name="Probst A.J."/>
            <person name="Thomas B.C."/>
            <person name="Singh A."/>
            <person name="Wilkins M.J."/>
            <person name="Karaoz U."/>
            <person name="Brodie E.L."/>
            <person name="Williams K.H."/>
            <person name="Hubbard S.S."/>
            <person name="Banfield J.F."/>
        </authorList>
    </citation>
    <scope>NUCLEOTIDE SEQUENCE [LARGE SCALE GENOMIC DNA]</scope>
</reference>
<dbReference type="EMBL" id="MFHT01000004">
    <property type="protein sequence ID" value="OGF78134.1"/>
    <property type="molecule type" value="Genomic_DNA"/>
</dbReference>
<accession>A0A1F5WRB0</accession>
<sequence>METKTCQNCKKDFQIEPEDFKFYEKMQVPPPTWCPECRMVRRMTWRNERTLYKRKCDATGNEIISMFSTASPFTIYEHSYWWSDKWDPRDFGKGYNFSKPFFIQFRELLESVPLPNLANSNVINSEYGNHNADMKNCYLSYASFGAENVAYSQGVFNAKDSLDSYNLTDGEQCYEDVLCAKVYKLFFSYDADDSMDSLFLKSCKNTNNSLACVNQRSKSYHIFNEPYSKEEYRKELKNLDFGSYKNLSDFKKKFGEFVLKYPNRFASIIKSTNVVGDMVMNSKNCFYCFDVYDSVEDSKFASHAATLKDSYDGYGFGGNAELLYEGIDSGINASRYKFTAFTHTCHEVNYTYACHGSSNLFASIGLRSESYCILNRQYTKEEYESLIPKIIKHMNSMPYIDKKGRVYKYGEFFPPELSPFSYNETIAQEYFPLTKEQAINQGYSWKDPEPRNYQVTLKTQDIPDHIKDAPDSILNDIIQCQHHELGSSTSKCNEQCTEAYRIIPQELDFLRKQNLPMPRLCPNCRHYQRIKQRNPLKLWHRQCQCAGAKSENQVYTNTIAHEHSENHCENSFETTYAAERSEIVYCEKCYLKEVV</sequence>
<organism evidence="1 2">
    <name type="scientific">Candidatus Giovannonibacteria bacterium RIFCSPHIGHO2_12_FULL_43_15</name>
    <dbReference type="NCBI Taxonomy" id="1798341"/>
    <lineage>
        <taxon>Bacteria</taxon>
        <taxon>Candidatus Giovannoniibacteriota</taxon>
    </lineage>
</organism>
<comment type="caution">
    <text evidence="1">The sequence shown here is derived from an EMBL/GenBank/DDBJ whole genome shotgun (WGS) entry which is preliminary data.</text>
</comment>
<name>A0A1F5WRB0_9BACT</name>
<evidence type="ECO:0000313" key="2">
    <source>
        <dbReference type="Proteomes" id="UP000177723"/>
    </source>
</evidence>
<gene>
    <name evidence="1" type="ORF">A3F23_02950</name>
</gene>
<evidence type="ECO:0000313" key="1">
    <source>
        <dbReference type="EMBL" id="OGF78134.1"/>
    </source>
</evidence>
<protein>
    <submittedName>
        <fullName evidence="1">Uncharacterized protein</fullName>
    </submittedName>
</protein>
<dbReference type="AlphaFoldDB" id="A0A1F5WRB0"/>